<feature type="domain" description="PepSY" evidence="1">
    <location>
        <begin position="76"/>
        <end position="132"/>
    </location>
</feature>
<dbReference type="OrthoDB" id="4336385at2"/>
<dbReference type="Proteomes" id="UP000466345">
    <property type="component" value="Unassembled WGS sequence"/>
</dbReference>
<reference evidence="2 3" key="1">
    <citation type="submission" date="2019-10" db="EMBL/GenBank/DDBJ databases">
        <title>Streptomyces smaragdinus sp. nov. and Streptomyces fabii sp. nov., isolated from the gut of fungus growing-termite Macrotermes natalensis.</title>
        <authorList>
            <person name="Schwitalla J."/>
            <person name="Benndorf R."/>
            <person name="Martin K."/>
            <person name="De Beer W."/>
            <person name="Kaster A.-K."/>
            <person name="Vollmers J."/>
            <person name="Poulsen M."/>
            <person name="Beemelmanns C."/>
        </authorList>
    </citation>
    <scope>NUCLEOTIDE SEQUENCE [LARGE SCALE GENOMIC DNA]</scope>
    <source>
        <strain evidence="2 3">RB5</strain>
    </source>
</reference>
<dbReference type="Pfam" id="PF03413">
    <property type="entry name" value="PepSY"/>
    <property type="match status" value="2"/>
</dbReference>
<dbReference type="RefSeq" id="WP_153454614.1">
    <property type="nucleotide sequence ID" value="NZ_WEGJ01000019.1"/>
</dbReference>
<feature type="domain" description="PepSY" evidence="1">
    <location>
        <begin position="151"/>
        <end position="209"/>
    </location>
</feature>
<evidence type="ECO:0000259" key="1">
    <source>
        <dbReference type="Pfam" id="PF03413"/>
    </source>
</evidence>
<keyword evidence="3" id="KW-1185">Reference proteome</keyword>
<dbReference type="AlphaFoldDB" id="A0A7K0CN19"/>
<accession>A0A7K0CN19</accession>
<comment type="caution">
    <text evidence="2">The sequence shown here is derived from an EMBL/GenBank/DDBJ whole genome shotgun (WGS) entry which is preliminary data.</text>
</comment>
<dbReference type="InterPro" id="IPR025711">
    <property type="entry name" value="PepSY"/>
</dbReference>
<proteinExistence type="predicted"/>
<dbReference type="Gene3D" id="3.10.450.40">
    <property type="match status" value="2"/>
</dbReference>
<sequence>MSDIRRNHRRLKAATTLVGAVALFGGGAALGNVLAESDSPPVETVALSSVRTHELGEVSATADQEGTQRAAAARTDITAAAKAAVDRVAGAATEATLESEQGSLVWEVGVLAPDGDWHQVTVDAGNGKVVRERTEHDEDDRTDAALARQAKVTLADAVDTAVQAVPGRADEASLDAQWDSGRRLHWSVEIRGEGGRTHQVYVDALTGLIMDSR</sequence>
<evidence type="ECO:0000313" key="2">
    <source>
        <dbReference type="EMBL" id="MQY14174.1"/>
    </source>
</evidence>
<protein>
    <recommendedName>
        <fullName evidence="1">PepSY domain-containing protein</fullName>
    </recommendedName>
</protein>
<name>A0A7K0CN19_9ACTN</name>
<evidence type="ECO:0000313" key="3">
    <source>
        <dbReference type="Proteomes" id="UP000466345"/>
    </source>
</evidence>
<organism evidence="2 3">
    <name type="scientific">Streptomyces smaragdinus</name>
    <dbReference type="NCBI Taxonomy" id="2585196"/>
    <lineage>
        <taxon>Bacteria</taxon>
        <taxon>Bacillati</taxon>
        <taxon>Actinomycetota</taxon>
        <taxon>Actinomycetes</taxon>
        <taxon>Kitasatosporales</taxon>
        <taxon>Streptomycetaceae</taxon>
        <taxon>Streptomyces</taxon>
    </lineage>
</organism>
<dbReference type="EMBL" id="WEGJ01000019">
    <property type="protein sequence ID" value="MQY14174.1"/>
    <property type="molecule type" value="Genomic_DNA"/>
</dbReference>
<gene>
    <name evidence="2" type="ORF">SRB5_43360</name>
</gene>